<dbReference type="STRING" id="1855912.LuPra_01675"/>
<proteinExistence type="predicted"/>
<protein>
    <submittedName>
        <fullName evidence="1">Uncharacterized protein</fullName>
    </submittedName>
</protein>
<dbReference type="OrthoDB" id="3078451at2"/>
<reference evidence="1 2" key="1">
    <citation type="journal article" date="2016" name="Genome Announc.">
        <title>First Complete Genome Sequence of a Subdivision 6 Acidobacterium Strain.</title>
        <authorList>
            <person name="Huang S."/>
            <person name="Vieira S."/>
            <person name="Bunk B."/>
            <person name="Riedel T."/>
            <person name="Sproer C."/>
            <person name="Overmann J."/>
        </authorList>
    </citation>
    <scope>NUCLEOTIDE SEQUENCE [LARGE SCALE GENOMIC DNA]</scope>
    <source>
        <strain evidence="2">DSM 100886 HEG_-6_39</strain>
    </source>
</reference>
<name>A0A143PIU3_LUTPR</name>
<evidence type="ECO:0000313" key="2">
    <source>
        <dbReference type="Proteomes" id="UP000076079"/>
    </source>
</evidence>
<evidence type="ECO:0000313" key="1">
    <source>
        <dbReference type="EMBL" id="AMY08475.1"/>
    </source>
</evidence>
<keyword evidence="2" id="KW-1185">Reference proteome</keyword>
<reference evidence="2" key="2">
    <citation type="submission" date="2016-04" db="EMBL/GenBank/DDBJ databases">
        <title>First Complete Genome Sequence of a Subdivision 6 Acidobacterium.</title>
        <authorList>
            <person name="Huang S."/>
            <person name="Vieira S."/>
            <person name="Bunk B."/>
            <person name="Riedel T."/>
            <person name="Sproeer C."/>
            <person name="Overmann J."/>
        </authorList>
    </citation>
    <scope>NUCLEOTIDE SEQUENCE [LARGE SCALE GENOMIC DNA]</scope>
    <source>
        <strain evidence="2">DSM 100886 HEG_-6_39</strain>
    </source>
</reference>
<dbReference type="RefSeq" id="WP_110170315.1">
    <property type="nucleotide sequence ID" value="NZ_CP015136.1"/>
</dbReference>
<dbReference type="Proteomes" id="UP000076079">
    <property type="component" value="Chromosome"/>
</dbReference>
<dbReference type="KEGG" id="abac:LuPra_01675"/>
<accession>A0A143PIU3</accession>
<gene>
    <name evidence="1" type="ORF">LuPra_01675</name>
</gene>
<dbReference type="EMBL" id="CP015136">
    <property type="protein sequence ID" value="AMY08475.1"/>
    <property type="molecule type" value="Genomic_DNA"/>
</dbReference>
<dbReference type="AlphaFoldDB" id="A0A143PIU3"/>
<organism evidence="1 2">
    <name type="scientific">Luteitalea pratensis</name>
    <dbReference type="NCBI Taxonomy" id="1855912"/>
    <lineage>
        <taxon>Bacteria</taxon>
        <taxon>Pseudomonadati</taxon>
        <taxon>Acidobacteriota</taxon>
        <taxon>Vicinamibacteria</taxon>
        <taxon>Vicinamibacterales</taxon>
        <taxon>Vicinamibacteraceae</taxon>
        <taxon>Luteitalea</taxon>
    </lineage>
</organism>
<sequence>MTKLQRLTIMLTAFNLILLAAGVAQLRPVVAQGIAPVLRARALEIVDDQGRVRAEIKVLPAQPTLKMPDGTIGYPETVQLRLISSRGSPHMKLVTTEDGSGLVLGGEKGYTQLLSRQGDPFIKIVTKDGRESTIKP</sequence>